<dbReference type="EMBL" id="HACA01006409">
    <property type="protein sequence ID" value="CDW23770.1"/>
    <property type="molecule type" value="Transcribed_RNA"/>
</dbReference>
<reference evidence="1" key="1">
    <citation type="submission" date="2014-05" db="EMBL/GenBank/DDBJ databases">
        <authorList>
            <person name="Chronopoulou M."/>
        </authorList>
    </citation>
    <scope>NUCLEOTIDE SEQUENCE</scope>
    <source>
        <tissue evidence="1">Whole organism</tissue>
    </source>
</reference>
<sequence>MFLFTESFRDLKELWGCLFTFLLSSDHN</sequence>
<accession>A0A0K2TD38</accession>
<organism evidence="1">
    <name type="scientific">Lepeophtheirus salmonis</name>
    <name type="common">Salmon louse</name>
    <name type="synonym">Caligus salmonis</name>
    <dbReference type="NCBI Taxonomy" id="72036"/>
    <lineage>
        <taxon>Eukaryota</taxon>
        <taxon>Metazoa</taxon>
        <taxon>Ecdysozoa</taxon>
        <taxon>Arthropoda</taxon>
        <taxon>Crustacea</taxon>
        <taxon>Multicrustacea</taxon>
        <taxon>Hexanauplia</taxon>
        <taxon>Copepoda</taxon>
        <taxon>Siphonostomatoida</taxon>
        <taxon>Caligidae</taxon>
        <taxon>Lepeophtheirus</taxon>
    </lineage>
</organism>
<name>A0A0K2TD38_LEPSM</name>
<proteinExistence type="predicted"/>
<evidence type="ECO:0000313" key="1">
    <source>
        <dbReference type="EMBL" id="CDW23770.1"/>
    </source>
</evidence>
<dbReference type="AlphaFoldDB" id="A0A0K2TD38"/>
<protein>
    <submittedName>
        <fullName evidence="1">Uncharacterized protein</fullName>
    </submittedName>
</protein>